<comment type="caution">
    <text evidence="1">The sequence shown here is derived from an EMBL/GenBank/DDBJ whole genome shotgun (WGS) entry which is preliminary data.</text>
</comment>
<dbReference type="OrthoDB" id="1820718at2"/>
<evidence type="ECO:0000313" key="1">
    <source>
        <dbReference type="EMBL" id="EGC01582.1"/>
    </source>
</evidence>
<organism evidence="1 2">
    <name type="scientific">Ruminococcus albus 8</name>
    <dbReference type="NCBI Taxonomy" id="246199"/>
    <lineage>
        <taxon>Bacteria</taxon>
        <taxon>Bacillati</taxon>
        <taxon>Bacillota</taxon>
        <taxon>Clostridia</taxon>
        <taxon>Eubacteriales</taxon>
        <taxon>Oscillospiraceae</taxon>
        <taxon>Ruminococcus</taxon>
    </lineage>
</organism>
<dbReference type="STRING" id="246199.CUS_5739"/>
<evidence type="ECO:0000313" key="2">
    <source>
        <dbReference type="Proteomes" id="UP000004259"/>
    </source>
</evidence>
<gene>
    <name evidence="1" type="ORF">CUS_5739</name>
</gene>
<protein>
    <submittedName>
        <fullName evidence="1">Conserved domain protein</fullName>
    </submittedName>
</protein>
<dbReference type="AlphaFoldDB" id="E9SGR3"/>
<reference evidence="1 2" key="1">
    <citation type="submission" date="2011-02" db="EMBL/GenBank/DDBJ databases">
        <authorList>
            <person name="Nelson K.E."/>
            <person name="Sutton G."/>
            <person name="Torralba M."/>
            <person name="Durkin S."/>
            <person name="Harkins D."/>
            <person name="Montgomery R."/>
            <person name="Ziemer C."/>
            <person name="Klaassens E."/>
            <person name="Ocuiv P."/>
            <person name="Morrison M."/>
        </authorList>
    </citation>
    <scope>NUCLEOTIDE SEQUENCE [LARGE SCALE GENOMIC DNA]</scope>
    <source>
        <strain evidence="1 2">8</strain>
    </source>
</reference>
<keyword evidence="2" id="KW-1185">Reference proteome</keyword>
<dbReference type="Proteomes" id="UP000004259">
    <property type="component" value="Unassembled WGS sequence"/>
</dbReference>
<name>E9SGR3_RUMAL</name>
<sequence length="175" mass="19997">MSLFGKLFGKKEKPPQPQTPQRVYIDTPFGQFTDYYEQYNNPSCCNVFDWYEDDGEPLEVTVFYDDPVAKTADKGLAALGRFLADKANVDYRVKMAALDALADSEGFIPDENGMLTSKSLFLDGMRIEYIEIDREGNAEFGIYECRAQDVRMVKVTITDKGTFEVKVSRYGEEEW</sequence>
<dbReference type="RefSeq" id="WP_004167547.1">
    <property type="nucleotide sequence ID" value="NZ_ADKM02000128.1"/>
</dbReference>
<dbReference type="EMBL" id="ADKM02000128">
    <property type="protein sequence ID" value="EGC01582.1"/>
    <property type="molecule type" value="Genomic_DNA"/>
</dbReference>
<accession>E9SGR3</accession>
<proteinExistence type="predicted"/>